<evidence type="ECO:0008006" key="3">
    <source>
        <dbReference type="Google" id="ProtNLM"/>
    </source>
</evidence>
<evidence type="ECO:0000313" key="1">
    <source>
        <dbReference type="EMBL" id="SEI95007.1"/>
    </source>
</evidence>
<dbReference type="Proteomes" id="UP000199532">
    <property type="component" value="Unassembled WGS sequence"/>
</dbReference>
<organism evidence="1 2">
    <name type="scientific">Dyadobacter koreensis</name>
    <dbReference type="NCBI Taxonomy" id="408657"/>
    <lineage>
        <taxon>Bacteria</taxon>
        <taxon>Pseudomonadati</taxon>
        <taxon>Bacteroidota</taxon>
        <taxon>Cytophagia</taxon>
        <taxon>Cytophagales</taxon>
        <taxon>Spirosomataceae</taxon>
        <taxon>Dyadobacter</taxon>
    </lineage>
</organism>
<sequence>MNWIQYRLTNKHRTTALFCLFIFLNLVSFAQITPEIISLTREPASVIRTNKFFIQDVEDKRKVKGAAFGKIIFLGKEKPASLAAPVEKELTSYWSYAAPKKNADLLPLYISVKDFQINERRLGPNRVAGDIKLDVTFRWYRNMVPVELTNYQTSATYTRPEKEYDHQKLIRQMLDQALIHFQKWMAANTGKNPALARNLKIVFKEVTGQDKADTVFYSVKRPLVWADFQGQKSRPGSRYAAAVFTSFAYEGHSYPKDDDLILQIDLKIFMVKSMSWGLPEAKNAGTLRHEQLHFDITRMVVERFKKKLESGDLTIEDYDSEIQYQFIESFREMNREQEAYDGATGHGLNASAQAEWDRKITREIAEIYSRQ</sequence>
<reference evidence="1 2" key="1">
    <citation type="submission" date="2016-10" db="EMBL/GenBank/DDBJ databases">
        <authorList>
            <person name="de Groot N.N."/>
        </authorList>
    </citation>
    <scope>NUCLEOTIDE SEQUENCE [LARGE SCALE GENOMIC DNA]</scope>
    <source>
        <strain evidence="1 2">DSM 19938</strain>
    </source>
</reference>
<proteinExistence type="predicted"/>
<gene>
    <name evidence="1" type="ORF">SAMN04487995_2693</name>
</gene>
<dbReference type="STRING" id="408657.SAMN04487995_2693"/>
<dbReference type="OrthoDB" id="5431540at2"/>
<dbReference type="InterPro" id="IPR010321">
    <property type="entry name" value="DUF922"/>
</dbReference>
<accession>A0A1H6UZH7</accession>
<keyword evidence="2" id="KW-1185">Reference proteome</keyword>
<name>A0A1H6UZH7_9BACT</name>
<dbReference type="RefSeq" id="WP_090335682.1">
    <property type="nucleotide sequence ID" value="NZ_FNXY01000004.1"/>
</dbReference>
<dbReference type="Pfam" id="PF06037">
    <property type="entry name" value="DUF922"/>
    <property type="match status" value="1"/>
</dbReference>
<evidence type="ECO:0000313" key="2">
    <source>
        <dbReference type="Proteomes" id="UP000199532"/>
    </source>
</evidence>
<protein>
    <recommendedName>
        <fullName evidence="3">DUF922 domain-containing protein</fullName>
    </recommendedName>
</protein>
<dbReference type="EMBL" id="FNXY01000004">
    <property type="protein sequence ID" value="SEI95007.1"/>
    <property type="molecule type" value="Genomic_DNA"/>
</dbReference>
<dbReference type="AlphaFoldDB" id="A0A1H6UZH7"/>